<evidence type="ECO:0000256" key="2">
    <source>
        <dbReference type="ARBA" id="ARBA00023043"/>
    </source>
</evidence>
<proteinExistence type="predicted"/>
<keyword evidence="2" id="KW-0040">ANK repeat</keyword>
<protein>
    <submittedName>
        <fullName evidence="3">Ankyrin repeat domain-containing</fullName>
    </submittedName>
</protein>
<evidence type="ECO:0000256" key="1">
    <source>
        <dbReference type="ARBA" id="ARBA00022737"/>
    </source>
</evidence>
<dbReference type="Gene3D" id="1.25.40.20">
    <property type="entry name" value="Ankyrin repeat-containing domain"/>
    <property type="match status" value="1"/>
</dbReference>
<dbReference type="Gene3D" id="3.30.200.20">
    <property type="entry name" value="Phosphorylase Kinase, domain 1"/>
    <property type="match status" value="1"/>
</dbReference>
<dbReference type="InterPro" id="IPR001245">
    <property type="entry name" value="Ser-Thr/Tyr_kinase_cat_dom"/>
</dbReference>
<dbReference type="PANTHER" id="PTHR24171">
    <property type="entry name" value="ANKYRIN REPEAT DOMAIN-CONTAINING PROTEIN 39-RELATED"/>
    <property type="match status" value="1"/>
</dbReference>
<dbReference type="AlphaFoldDB" id="A0A6S7GUL0"/>
<feature type="non-terminal residue" evidence="3">
    <location>
        <position position="1"/>
    </location>
</feature>
<keyword evidence="1" id="KW-0677">Repeat</keyword>
<dbReference type="SMART" id="SM00248">
    <property type="entry name" value="ANK"/>
    <property type="match status" value="2"/>
</dbReference>
<dbReference type="SUPFAM" id="SSF56112">
    <property type="entry name" value="Protein kinase-like (PK-like)"/>
    <property type="match status" value="1"/>
</dbReference>
<reference evidence="3" key="1">
    <citation type="submission" date="2020-04" db="EMBL/GenBank/DDBJ databases">
        <authorList>
            <person name="Alioto T."/>
            <person name="Alioto T."/>
            <person name="Gomez Garrido J."/>
        </authorList>
    </citation>
    <scope>NUCLEOTIDE SEQUENCE</scope>
    <source>
        <strain evidence="3">A484AB</strain>
    </source>
</reference>
<dbReference type="InterPro" id="IPR011009">
    <property type="entry name" value="Kinase-like_dom_sf"/>
</dbReference>
<dbReference type="PIRSF" id="PIRSF000654">
    <property type="entry name" value="Integrin-linked_kinase"/>
    <property type="match status" value="1"/>
</dbReference>
<dbReference type="Gene3D" id="1.10.510.10">
    <property type="entry name" value="Transferase(Phosphotransferase) domain 1"/>
    <property type="match status" value="1"/>
</dbReference>
<gene>
    <name evidence="3" type="ORF">PACLA_8A075941</name>
</gene>
<keyword evidence="4" id="KW-1185">Reference proteome</keyword>
<evidence type="ECO:0000313" key="4">
    <source>
        <dbReference type="Proteomes" id="UP001152795"/>
    </source>
</evidence>
<dbReference type="InterPro" id="IPR036770">
    <property type="entry name" value="Ankyrin_rpt-contain_sf"/>
</dbReference>
<dbReference type="PROSITE" id="PS50088">
    <property type="entry name" value="ANK_REPEAT"/>
    <property type="match status" value="2"/>
</dbReference>
<organism evidence="3 4">
    <name type="scientific">Paramuricea clavata</name>
    <name type="common">Red gorgonian</name>
    <name type="synonym">Violescent sea-whip</name>
    <dbReference type="NCBI Taxonomy" id="317549"/>
    <lineage>
        <taxon>Eukaryota</taxon>
        <taxon>Metazoa</taxon>
        <taxon>Cnidaria</taxon>
        <taxon>Anthozoa</taxon>
        <taxon>Octocorallia</taxon>
        <taxon>Malacalcyonacea</taxon>
        <taxon>Plexauridae</taxon>
        <taxon>Paramuricea</taxon>
    </lineage>
</organism>
<sequence>MAFHLIRYAAEGDVKKIEKWIDHGVHINASNIRKETALFIASVNGHVKCVEFLLSRGADPNRSSLMGMTPLHVAIQQDHIKCVGLLLQYGSDLHSTFAEYPTVVAFARYHGNPDIMRLLHAFLVDRGLGHHQPAQNYNAIVLNSCASASCMKVADEESDNLPWGIPIINLDDIKRPEHKHSFTGSFFAYIDGMWGGSLVTVKHAPEFNQDEFFHFRLRKEINLLRQLRHFRFPVAMAICLDPFCLIMERFYHSTLSMYLRDPTMDMEKDLECHLMRIIRIMLDVAQALSHLHRRNWIHCHVSSQSVL</sequence>
<dbReference type="Pfam" id="PF12796">
    <property type="entry name" value="Ank_2"/>
    <property type="match status" value="1"/>
</dbReference>
<dbReference type="GO" id="GO:0004672">
    <property type="term" value="F:protein kinase activity"/>
    <property type="evidence" value="ECO:0007669"/>
    <property type="project" value="InterPro"/>
</dbReference>
<dbReference type="PROSITE" id="PS50297">
    <property type="entry name" value="ANK_REP_REGION"/>
    <property type="match status" value="2"/>
</dbReference>
<accession>A0A6S7GUL0</accession>
<dbReference type="OrthoDB" id="5990409at2759"/>
<dbReference type="PANTHER" id="PTHR24171:SF9">
    <property type="entry name" value="ANKYRIN REPEAT DOMAIN-CONTAINING PROTEIN 39"/>
    <property type="match status" value="1"/>
</dbReference>
<dbReference type="SUPFAM" id="SSF48403">
    <property type="entry name" value="Ankyrin repeat"/>
    <property type="match status" value="1"/>
</dbReference>
<evidence type="ECO:0000313" key="3">
    <source>
        <dbReference type="EMBL" id="CAB3993742.1"/>
    </source>
</evidence>
<name>A0A6S7GUL0_PARCT</name>
<comment type="caution">
    <text evidence="3">The sequence shown here is derived from an EMBL/GenBank/DDBJ whole genome shotgun (WGS) entry which is preliminary data.</text>
</comment>
<dbReference type="Proteomes" id="UP001152795">
    <property type="component" value="Unassembled WGS sequence"/>
</dbReference>
<dbReference type="Pfam" id="PF07714">
    <property type="entry name" value="PK_Tyr_Ser-Thr"/>
    <property type="match status" value="1"/>
</dbReference>
<dbReference type="EMBL" id="CACRXK020002323">
    <property type="protein sequence ID" value="CAB3993742.1"/>
    <property type="molecule type" value="Genomic_DNA"/>
</dbReference>
<dbReference type="InterPro" id="IPR002110">
    <property type="entry name" value="Ankyrin_rpt"/>
</dbReference>